<gene>
    <name evidence="1" type="primary">110675133</name>
</gene>
<dbReference type="AlphaFoldDB" id="A0A6I8TP43"/>
<dbReference type="InParanoid" id="A0A6I8TP43"/>
<sequence>MDDNMDFAPSDQAHRLHTASTAGYGLHQHHADQWLHSPVLGSMYQNQYTPLSFPPSSYQPAECHPQQHQNFHQHQTNIMFMEQDHSHQAPVVISSGFNGQFIDPPSCSQPVIQASPQSSTAQFPLDREQYLDQQFLQIQEARMKSFECFQQLLQLQYQASMEQMRQFNEFFFGTNSISAPMVSVQQTFGQQQPVPTVALSQPTTFQTVNEQQQQQSMDQLIIPIPTVCDGNHHQQQQTEQSRISIAVPTPHDGSNENNFEHTQQNQPAVVFIV</sequence>
<keyword evidence="2" id="KW-1185">Reference proteome</keyword>
<evidence type="ECO:0000313" key="1">
    <source>
        <dbReference type="EnsemblMetazoa" id="AAEL022027-PA"/>
    </source>
</evidence>
<dbReference type="OrthoDB" id="8122555at2759"/>
<dbReference type="Proteomes" id="UP000008820">
    <property type="component" value="Chromosome 2"/>
</dbReference>
<protein>
    <submittedName>
        <fullName evidence="1">Uncharacterized protein</fullName>
    </submittedName>
</protein>
<evidence type="ECO:0000313" key="2">
    <source>
        <dbReference type="Proteomes" id="UP000008820"/>
    </source>
</evidence>
<proteinExistence type="predicted"/>
<reference evidence="1" key="2">
    <citation type="submission" date="2020-05" db="UniProtKB">
        <authorList>
            <consortium name="EnsemblMetazoa"/>
        </authorList>
    </citation>
    <scope>IDENTIFICATION</scope>
    <source>
        <strain evidence="1">LVP_AGWG</strain>
    </source>
</reference>
<dbReference type="EnsemblMetazoa" id="AAEL022027-RA">
    <property type="protein sequence ID" value="AAEL022027-PA"/>
    <property type="gene ID" value="AAEL022027"/>
</dbReference>
<organism evidence="1 2">
    <name type="scientific">Aedes aegypti</name>
    <name type="common">Yellowfever mosquito</name>
    <name type="synonym">Culex aegypti</name>
    <dbReference type="NCBI Taxonomy" id="7159"/>
    <lineage>
        <taxon>Eukaryota</taxon>
        <taxon>Metazoa</taxon>
        <taxon>Ecdysozoa</taxon>
        <taxon>Arthropoda</taxon>
        <taxon>Hexapoda</taxon>
        <taxon>Insecta</taxon>
        <taxon>Pterygota</taxon>
        <taxon>Neoptera</taxon>
        <taxon>Endopterygota</taxon>
        <taxon>Diptera</taxon>
        <taxon>Nematocera</taxon>
        <taxon>Culicoidea</taxon>
        <taxon>Culicidae</taxon>
        <taxon>Culicinae</taxon>
        <taxon>Aedini</taxon>
        <taxon>Aedes</taxon>
        <taxon>Stegomyia</taxon>
    </lineage>
</organism>
<name>A0A6I8TP43_AEDAE</name>
<accession>A0A6I8TP43</accession>
<reference evidence="1 2" key="1">
    <citation type="submission" date="2017-06" db="EMBL/GenBank/DDBJ databases">
        <title>Aedes aegypti genome working group (AGWG) sequencing and assembly.</title>
        <authorList>
            <consortium name="Aedes aegypti Genome Working Group (AGWG)"/>
            <person name="Matthews B.J."/>
        </authorList>
    </citation>
    <scope>NUCLEOTIDE SEQUENCE [LARGE SCALE GENOMIC DNA]</scope>
    <source>
        <strain evidence="1 2">LVP_AGWG</strain>
    </source>
</reference>